<keyword evidence="7 12" id="KW-0067">ATP-binding</keyword>
<dbReference type="EC" id="6.3.3.1" evidence="3 12"/>
<dbReference type="GO" id="GO:0005524">
    <property type="term" value="F:ATP binding"/>
    <property type="evidence" value="ECO:0007669"/>
    <property type="project" value="UniProtKB-KW"/>
</dbReference>
<dbReference type="SUPFAM" id="SSF55326">
    <property type="entry name" value="PurM N-terminal domain-like"/>
    <property type="match status" value="1"/>
</dbReference>
<dbReference type="Gene3D" id="3.90.650.10">
    <property type="entry name" value="PurM-like C-terminal domain"/>
    <property type="match status" value="1"/>
</dbReference>
<dbReference type="EMBL" id="BOQE01000001">
    <property type="protein sequence ID" value="GIM45466.1"/>
    <property type="molecule type" value="Genomic_DNA"/>
</dbReference>
<evidence type="ECO:0000256" key="7">
    <source>
        <dbReference type="ARBA" id="ARBA00022840"/>
    </source>
</evidence>
<keyword evidence="12" id="KW-0658">Purine biosynthesis</keyword>
<dbReference type="SUPFAM" id="SSF56042">
    <property type="entry name" value="PurM C-terminal domain-like"/>
    <property type="match status" value="1"/>
</dbReference>
<dbReference type="Pfam" id="PF02769">
    <property type="entry name" value="AIRS_C"/>
    <property type="match status" value="1"/>
</dbReference>
<feature type="domain" description="PurM-like C-terminal" evidence="14">
    <location>
        <begin position="182"/>
        <end position="346"/>
    </location>
</feature>
<dbReference type="PANTHER" id="PTHR10520">
    <property type="entry name" value="TRIFUNCTIONAL PURINE BIOSYNTHETIC PROTEIN ADENOSINE-3-RELATED"/>
    <property type="match status" value="1"/>
</dbReference>
<protein>
    <recommendedName>
        <fullName evidence="4 12">Phosphoribosylformylglycinamidine cyclo-ligase</fullName>
        <ecNumber evidence="3 12">6.3.3.1</ecNumber>
    </recommendedName>
    <alternativeName>
        <fullName evidence="9 12">AIR synthase</fullName>
    </alternativeName>
    <alternativeName>
        <fullName evidence="10 12">AIRS</fullName>
    </alternativeName>
    <alternativeName>
        <fullName evidence="8 12">Phosphoribosyl-aminoimidazole synthetase</fullName>
    </alternativeName>
</protein>
<comment type="subcellular location">
    <subcellularLocation>
        <location evidence="12">Cytoplasm</location>
    </subcellularLocation>
</comment>
<keyword evidence="12" id="KW-0963">Cytoplasm</keyword>
<evidence type="ECO:0000313" key="15">
    <source>
        <dbReference type="EMBL" id="GIM45466.1"/>
    </source>
</evidence>
<keyword evidence="5 12" id="KW-0436">Ligase</keyword>
<evidence type="ECO:0000256" key="9">
    <source>
        <dbReference type="ARBA" id="ARBA00032931"/>
    </source>
</evidence>
<evidence type="ECO:0000256" key="5">
    <source>
        <dbReference type="ARBA" id="ARBA00022598"/>
    </source>
</evidence>
<dbReference type="InterPro" id="IPR036921">
    <property type="entry name" value="PurM-like_N_sf"/>
</dbReference>
<dbReference type="PANTHER" id="PTHR10520:SF12">
    <property type="entry name" value="TRIFUNCTIONAL PURINE BIOSYNTHETIC PROTEIN ADENOSINE-3"/>
    <property type="match status" value="1"/>
</dbReference>
<evidence type="ECO:0000256" key="6">
    <source>
        <dbReference type="ARBA" id="ARBA00022741"/>
    </source>
</evidence>
<evidence type="ECO:0000256" key="2">
    <source>
        <dbReference type="ARBA" id="ARBA00010280"/>
    </source>
</evidence>
<accession>A0AAV4LCI7</accession>
<evidence type="ECO:0000256" key="10">
    <source>
        <dbReference type="ARBA" id="ARBA00033093"/>
    </source>
</evidence>
<dbReference type="Gene3D" id="3.30.1330.10">
    <property type="entry name" value="PurM-like, N-terminal domain"/>
    <property type="match status" value="1"/>
</dbReference>
<proteinExistence type="inferred from homology"/>
<feature type="domain" description="PurM-like N-terminal" evidence="13">
    <location>
        <begin position="65"/>
        <end position="170"/>
    </location>
</feature>
<organism evidence="15 16">
    <name type="scientific">Collibacillus ludicampi</name>
    <dbReference type="NCBI Taxonomy" id="2771369"/>
    <lineage>
        <taxon>Bacteria</taxon>
        <taxon>Bacillati</taxon>
        <taxon>Bacillota</taxon>
        <taxon>Bacilli</taxon>
        <taxon>Bacillales</taxon>
        <taxon>Alicyclobacillaceae</taxon>
        <taxon>Collibacillus</taxon>
    </lineage>
</organism>
<dbReference type="FunFam" id="3.90.650.10:FF:000001">
    <property type="entry name" value="Phosphoribosylformylglycinamidine cyclo-ligase"/>
    <property type="match status" value="1"/>
</dbReference>
<dbReference type="GO" id="GO:0046084">
    <property type="term" value="P:adenine biosynthetic process"/>
    <property type="evidence" value="ECO:0007669"/>
    <property type="project" value="TreeGrafter"/>
</dbReference>
<evidence type="ECO:0000256" key="4">
    <source>
        <dbReference type="ARBA" id="ARBA00020367"/>
    </source>
</evidence>
<dbReference type="Proteomes" id="UP001057291">
    <property type="component" value="Unassembled WGS sequence"/>
</dbReference>
<dbReference type="CDD" id="cd02196">
    <property type="entry name" value="PurM"/>
    <property type="match status" value="1"/>
</dbReference>
<evidence type="ECO:0000256" key="12">
    <source>
        <dbReference type="HAMAP-Rule" id="MF_00741"/>
    </source>
</evidence>
<dbReference type="GO" id="GO:0004637">
    <property type="term" value="F:phosphoribosylamine-glycine ligase activity"/>
    <property type="evidence" value="ECO:0007669"/>
    <property type="project" value="TreeGrafter"/>
</dbReference>
<comment type="similarity">
    <text evidence="2 12">Belongs to the AIR synthase family.</text>
</comment>
<dbReference type="NCBIfam" id="TIGR00878">
    <property type="entry name" value="purM"/>
    <property type="match status" value="1"/>
</dbReference>
<keyword evidence="6 12" id="KW-0547">Nucleotide-binding</keyword>
<dbReference type="HAMAP" id="MF_00741">
    <property type="entry name" value="AIRS"/>
    <property type="match status" value="1"/>
</dbReference>
<evidence type="ECO:0000256" key="8">
    <source>
        <dbReference type="ARBA" id="ARBA00031908"/>
    </source>
</evidence>
<dbReference type="InterPro" id="IPR016188">
    <property type="entry name" value="PurM-like_N"/>
</dbReference>
<evidence type="ECO:0000259" key="13">
    <source>
        <dbReference type="Pfam" id="PF00586"/>
    </source>
</evidence>
<reference evidence="15" key="1">
    <citation type="journal article" date="2023" name="Int. J. Syst. Evol. Microbiol.">
        <title>Collibacillus ludicampi gen. nov., sp. nov., a new soil bacterium of the family Alicyclobacillaceae.</title>
        <authorList>
            <person name="Jojima T."/>
            <person name="Ioku Y."/>
            <person name="Fukuta Y."/>
            <person name="Shirasaka N."/>
            <person name="Matsumura Y."/>
            <person name="Mori M."/>
        </authorList>
    </citation>
    <scope>NUCLEOTIDE SEQUENCE</scope>
    <source>
        <strain evidence="15">TP075</strain>
    </source>
</reference>
<dbReference type="GO" id="GO:0005829">
    <property type="term" value="C:cytosol"/>
    <property type="evidence" value="ECO:0007669"/>
    <property type="project" value="TreeGrafter"/>
</dbReference>
<evidence type="ECO:0000256" key="3">
    <source>
        <dbReference type="ARBA" id="ARBA00013047"/>
    </source>
</evidence>
<sequence length="357" mass="38356">MSVQNNEKKPQDFYREAGVDIDAGNETVERIKPHVARTMRKEVLTSLGGFGGGFLLDVAKYKEPLLVSGTDGVGTKLKLAFALDKHDTIGIDAVAMCVNDILVMGAEPLFFLDYLATGKLVPRVAEQIVKGIADGCEQAGCALVGGETAEMPGMYADGEYDIAGFAVGVVEKSRVIDGTRVKPGDVLIGLASSGVHSNGYSLVRKVFLTDKGYSLDHRFPELERTLGEELLTPTRIYVKSVLPLLGRVDIRAMAHITGGGFLENIPRVLPGGVDVQIEGGSWPILPIFQLLQREGGIPARDMFRTFNMGIGMILIVPEEQADEVLAEVTARGEKAYRIGTVVEGARQVKISGIEGIA</sequence>
<evidence type="ECO:0000313" key="16">
    <source>
        <dbReference type="Proteomes" id="UP001057291"/>
    </source>
</evidence>
<evidence type="ECO:0000256" key="1">
    <source>
        <dbReference type="ARBA" id="ARBA00004686"/>
    </source>
</evidence>
<name>A0AAV4LCI7_9BACL</name>
<gene>
    <name evidence="12 15" type="primary">purM</name>
    <name evidence="15" type="ORF">DNHGIG_10150</name>
</gene>
<dbReference type="InterPro" id="IPR004733">
    <property type="entry name" value="PurM_cligase"/>
</dbReference>
<dbReference type="AlphaFoldDB" id="A0AAV4LCI7"/>
<dbReference type="InterPro" id="IPR010918">
    <property type="entry name" value="PurM-like_C_dom"/>
</dbReference>
<evidence type="ECO:0000259" key="14">
    <source>
        <dbReference type="Pfam" id="PF02769"/>
    </source>
</evidence>
<dbReference type="GO" id="GO:0004641">
    <property type="term" value="F:phosphoribosylformylglycinamidine cyclo-ligase activity"/>
    <property type="evidence" value="ECO:0007669"/>
    <property type="project" value="UniProtKB-UniRule"/>
</dbReference>
<comment type="caution">
    <text evidence="15">The sequence shown here is derived from an EMBL/GenBank/DDBJ whole genome shotgun (WGS) entry which is preliminary data.</text>
</comment>
<dbReference type="Pfam" id="PF00586">
    <property type="entry name" value="AIRS"/>
    <property type="match status" value="1"/>
</dbReference>
<evidence type="ECO:0000256" key="11">
    <source>
        <dbReference type="ARBA" id="ARBA00049057"/>
    </source>
</evidence>
<comment type="catalytic activity">
    <reaction evidence="11 12">
        <text>2-formamido-N(1)-(5-O-phospho-beta-D-ribosyl)acetamidine + ATP = 5-amino-1-(5-phospho-beta-D-ribosyl)imidazole + ADP + phosphate + H(+)</text>
        <dbReference type="Rhea" id="RHEA:23032"/>
        <dbReference type="ChEBI" id="CHEBI:15378"/>
        <dbReference type="ChEBI" id="CHEBI:30616"/>
        <dbReference type="ChEBI" id="CHEBI:43474"/>
        <dbReference type="ChEBI" id="CHEBI:137981"/>
        <dbReference type="ChEBI" id="CHEBI:147287"/>
        <dbReference type="ChEBI" id="CHEBI:456216"/>
        <dbReference type="EC" id="6.3.3.1"/>
    </reaction>
</comment>
<dbReference type="FunFam" id="3.30.1330.10:FF:000001">
    <property type="entry name" value="Phosphoribosylformylglycinamidine cyclo-ligase"/>
    <property type="match status" value="1"/>
</dbReference>
<dbReference type="InterPro" id="IPR036676">
    <property type="entry name" value="PurM-like_C_sf"/>
</dbReference>
<comment type="pathway">
    <text evidence="1 12">Purine metabolism; IMP biosynthesis via de novo pathway; 5-amino-1-(5-phospho-D-ribosyl)imidazole from N(2)-formyl-N(1)-(5-phospho-D-ribosyl)glycinamide: step 2/2.</text>
</comment>
<dbReference type="GO" id="GO:0006189">
    <property type="term" value="P:'de novo' IMP biosynthetic process"/>
    <property type="evidence" value="ECO:0007669"/>
    <property type="project" value="UniProtKB-UniRule"/>
</dbReference>
<keyword evidence="16" id="KW-1185">Reference proteome</keyword>